<proteinExistence type="predicted"/>
<protein>
    <recommendedName>
        <fullName evidence="2">DRTGG domain-containing protein</fullName>
    </recommendedName>
</protein>
<dbReference type="Gene3D" id="3.40.1390.20">
    <property type="entry name" value="HprK N-terminal domain-like"/>
    <property type="match status" value="1"/>
</dbReference>
<dbReference type="PANTHER" id="PTHR43356:SF3">
    <property type="entry name" value="PHOSPHATE ACETYLTRANSFERASE"/>
    <property type="match status" value="1"/>
</dbReference>
<dbReference type="Pfam" id="PF07085">
    <property type="entry name" value="DRTGG"/>
    <property type="match status" value="1"/>
</dbReference>
<reference evidence="3 4" key="1">
    <citation type="submission" date="2018-08" db="EMBL/GenBank/DDBJ databases">
        <title>Recombination of ecologically and evolutionarily significant loci maintains genetic cohesion in the Pseudomonas syringae species complex.</title>
        <authorList>
            <person name="Dillon M."/>
            <person name="Thakur S."/>
            <person name="Almeida R.N.D."/>
            <person name="Weir B.S."/>
            <person name="Guttman D.S."/>
        </authorList>
    </citation>
    <scope>NUCLEOTIDE SEQUENCE [LARGE SCALE GENOMIC DNA]</scope>
    <source>
        <strain evidence="3 4">ICMP 3706</strain>
    </source>
</reference>
<dbReference type="PANTHER" id="PTHR43356">
    <property type="entry name" value="PHOSPHATE ACETYLTRANSFERASE"/>
    <property type="match status" value="1"/>
</dbReference>
<sequence>MGVILNKVRTEESMEVFAARLKEHSPLLRNGDFRMLGCIPYRAELNAPRTRDVAELLGAQVLNAGDYDQRRMSRIIICARTVLNTVPLLKPGVLVVTPGDRDDIILAVSLAAINGVPLAGSRRG</sequence>
<dbReference type="AlphaFoldDB" id="A0A3M4A5M6"/>
<dbReference type="SUPFAM" id="SSF75138">
    <property type="entry name" value="HprK N-terminal domain-like"/>
    <property type="match status" value="1"/>
</dbReference>
<dbReference type="EMBL" id="RBQE01000398">
    <property type="protein sequence ID" value="RMP02217.1"/>
    <property type="molecule type" value="Genomic_DNA"/>
</dbReference>
<dbReference type="Proteomes" id="UP000281604">
    <property type="component" value="Unassembled WGS sequence"/>
</dbReference>
<name>A0A3M4A5M6_9PSED</name>
<organism evidence="3 4">
    <name type="scientific">Pseudomonas syringae pv. persicae</name>
    <dbReference type="NCBI Taxonomy" id="237306"/>
    <lineage>
        <taxon>Bacteria</taxon>
        <taxon>Pseudomonadati</taxon>
        <taxon>Pseudomonadota</taxon>
        <taxon>Gammaproteobacteria</taxon>
        <taxon>Pseudomonadales</taxon>
        <taxon>Pseudomonadaceae</taxon>
        <taxon>Pseudomonas</taxon>
    </lineage>
</organism>
<dbReference type="InterPro" id="IPR010766">
    <property type="entry name" value="DRTGG"/>
</dbReference>
<evidence type="ECO:0000313" key="3">
    <source>
        <dbReference type="EMBL" id="RMP02217.1"/>
    </source>
</evidence>
<dbReference type="InterPro" id="IPR050500">
    <property type="entry name" value="Phos_Acetyltrans/Butyryltrans"/>
</dbReference>
<evidence type="ECO:0000256" key="1">
    <source>
        <dbReference type="ARBA" id="ARBA00011643"/>
    </source>
</evidence>
<comment type="subunit">
    <text evidence="1">Homohexamer.</text>
</comment>
<accession>A0A3M4A5M6</accession>
<gene>
    <name evidence="3" type="ORF">ALQ30_200250</name>
</gene>
<evidence type="ECO:0000313" key="4">
    <source>
        <dbReference type="Proteomes" id="UP000281604"/>
    </source>
</evidence>
<comment type="caution">
    <text evidence="3">The sequence shown here is derived from an EMBL/GenBank/DDBJ whole genome shotgun (WGS) entry which is preliminary data.</text>
</comment>
<feature type="domain" description="DRTGG" evidence="2">
    <location>
        <begin position="52"/>
        <end position="120"/>
    </location>
</feature>
<evidence type="ECO:0000259" key="2">
    <source>
        <dbReference type="Pfam" id="PF07085"/>
    </source>
</evidence>
<dbReference type="InterPro" id="IPR028979">
    <property type="entry name" value="Ser_kin/Pase_Hpr-like_N_sf"/>
</dbReference>